<protein>
    <recommendedName>
        <fullName evidence="4">Protein BCCIP homolog</fullName>
    </recommendedName>
</protein>
<feature type="region of interest" description="Disordered" evidence="2">
    <location>
        <begin position="27"/>
        <end position="101"/>
    </location>
</feature>
<evidence type="ECO:0000256" key="1">
    <source>
        <dbReference type="ARBA" id="ARBA00006781"/>
    </source>
</evidence>
<accession>B6U049</accession>
<evidence type="ECO:0008006" key="4">
    <source>
        <dbReference type="Google" id="ProtNLM"/>
    </source>
</evidence>
<reference evidence="3" key="1">
    <citation type="journal article" date="2009" name="Plant Mol. Biol.">
        <title>Insights into corn genes derived from large-scale cDNA sequencing.</title>
        <authorList>
            <person name="Alexandrov N.N."/>
            <person name="Brover V.V."/>
            <person name="Freidin S."/>
            <person name="Troukhan M.E."/>
            <person name="Tatarinova T.V."/>
            <person name="Zhang H."/>
            <person name="Swaller T.J."/>
            <person name="Lu Y.P."/>
            <person name="Bouck J."/>
            <person name="Flavell R.B."/>
            <person name="Feldmann K.A."/>
        </authorList>
    </citation>
    <scope>NUCLEOTIDE SEQUENCE</scope>
</reference>
<dbReference type="PROSITE" id="PS51257">
    <property type="entry name" value="PROKAR_LIPOPROTEIN"/>
    <property type="match status" value="1"/>
</dbReference>
<dbReference type="KEGG" id="zma:100277804"/>
<evidence type="ECO:0000256" key="2">
    <source>
        <dbReference type="SAM" id="MobiDB-lite"/>
    </source>
</evidence>
<dbReference type="PANTHER" id="PTHR13261:SF0">
    <property type="entry name" value="BRCA2 AND CDKN1A-INTERACTING PROTEIN"/>
    <property type="match status" value="1"/>
</dbReference>
<name>B6U049_MAIZE</name>
<dbReference type="OrthoDB" id="27543at2759"/>
<dbReference type="Pfam" id="PF13862">
    <property type="entry name" value="BCCIP"/>
    <property type="match status" value="1"/>
</dbReference>
<dbReference type="ExpressionAtlas" id="B6U049">
    <property type="expression patterns" value="baseline and differential"/>
</dbReference>
<dbReference type="EMBL" id="EU970614">
    <property type="protein sequence ID" value="ACG42732.1"/>
    <property type="molecule type" value="mRNA"/>
</dbReference>
<dbReference type="GeneID" id="100277804"/>
<feature type="compositionally biased region" description="Acidic residues" evidence="2">
    <location>
        <begin position="89"/>
        <end position="101"/>
    </location>
</feature>
<dbReference type="InterPro" id="IPR025602">
    <property type="entry name" value="BCP1_family"/>
</dbReference>
<sequence length="368" mass="41230">MPGGRKRPAPFAGFSPFARSLIFSAATSSCPKSRPLPDASTAAETPRQDDMPRPPSKRAKRAEPSSDEVEDRGSSGSEEESFSTSGSDSDSDDGEESSEELETVQADFAFFDPKPSDFHGARLLLKTYLDSKPWDLTGFADLILAQTTVGTVVKLADDEEEEGEGNGVQKANSSTNNDDDDLFGLISVLNLGQHAEQKCIRDLKEYLLDVCPDKGTKKQLRSLLEEKASSVGLLVCRRFVNFPYELVPKLYDALFDEVSWATEDEPTQELRDSFRFKHYLLIVRMLERKTPPKHKSKANKDDDEPIIYPKFEDEIFHELSSWSFTFPIRSEESAQQEMKNYKEMGLVMAIKAGTVLKFRKKLGDLVSE</sequence>
<evidence type="ECO:0000313" key="3">
    <source>
        <dbReference type="EMBL" id="ACG42732.1"/>
    </source>
</evidence>
<dbReference type="RefSeq" id="NP_001144754.2">
    <property type="nucleotide sequence ID" value="NM_001151282.2"/>
</dbReference>
<dbReference type="PANTHER" id="PTHR13261">
    <property type="entry name" value="BRCA2 AND CDKN1A INTERACTING PROTEIN"/>
    <property type="match status" value="1"/>
</dbReference>
<dbReference type="AlphaFoldDB" id="B6U049"/>
<comment type="similarity">
    <text evidence="1">Belongs to the BCP1 family.</text>
</comment>
<proteinExistence type="evidence at transcript level"/>
<organism evidence="3">
    <name type="scientific">Zea mays</name>
    <name type="common">Maize</name>
    <dbReference type="NCBI Taxonomy" id="4577"/>
    <lineage>
        <taxon>Eukaryota</taxon>
        <taxon>Viridiplantae</taxon>
        <taxon>Streptophyta</taxon>
        <taxon>Embryophyta</taxon>
        <taxon>Tracheophyta</taxon>
        <taxon>Spermatophyta</taxon>
        <taxon>Magnoliopsida</taxon>
        <taxon>Liliopsida</taxon>
        <taxon>Poales</taxon>
        <taxon>Poaceae</taxon>
        <taxon>PACMAD clade</taxon>
        <taxon>Panicoideae</taxon>
        <taxon>Andropogonodae</taxon>
        <taxon>Andropogoneae</taxon>
        <taxon>Tripsacinae</taxon>
        <taxon>Zea</taxon>
    </lineage>
</organism>